<evidence type="ECO:0000256" key="16">
    <source>
        <dbReference type="SAM" id="MobiDB-lite"/>
    </source>
</evidence>
<accession>A0A2H4SUG0</accession>
<dbReference type="EC" id="1.14.19.18" evidence="5"/>
<evidence type="ECO:0000256" key="17">
    <source>
        <dbReference type="SAM" id="Phobius"/>
    </source>
</evidence>
<dbReference type="InterPro" id="IPR001199">
    <property type="entry name" value="Cyt_B5-like_heme/steroid-bd"/>
</dbReference>
<comment type="pathway">
    <text evidence="3">Sphingolipid metabolism.</text>
</comment>
<evidence type="ECO:0000313" key="19">
    <source>
        <dbReference type="EMBL" id="ATY66740.1"/>
    </source>
</evidence>
<comment type="pathway">
    <text evidence="2">Lipid metabolism; sphingolipid metabolism.</text>
</comment>
<feature type="transmembrane region" description="Helical" evidence="17">
    <location>
        <begin position="284"/>
        <end position="306"/>
    </location>
</feature>
<evidence type="ECO:0000256" key="9">
    <source>
        <dbReference type="ARBA" id="ARBA00022723"/>
    </source>
</evidence>
<dbReference type="SUPFAM" id="SSF55856">
    <property type="entry name" value="Cytochrome b5-like heme/steroid binding domain"/>
    <property type="match status" value="1"/>
</dbReference>
<evidence type="ECO:0000256" key="4">
    <source>
        <dbReference type="ARBA" id="ARBA00009295"/>
    </source>
</evidence>
<evidence type="ECO:0000256" key="14">
    <source>
        <dbReference type="ARBA" id="ARBA00023098"/>
    </source>
</evidence>
<evidence type="ECO:0000256" key="7">
    <source>
        <dbReference type="ARBA" id="ARBA00022617"/>
    </source>
</evidence>
<keyword evidence="8 17" id="KW-0812">Transmembrane</keyword>
<dbReference type="Pfam" id="PF00173">
    <property type="entry name" value="Cyt-b5"/>
    <property type="match status" value="1"/>
</dbReference>
<dbReference type="VEuPathDB" id="FungiDB:A9K55_001073"/>
<evidence type="ECO:0000256" key="5">
    <source>
        <dbReference type="ARBA" id="ARBA00012019"/>
    </source>
</evidence>
<keyword evidence="13" id="KW-0408">Iron</keyword>
<keyword evidence="14" id="KW-0443">Lipid metabolism</keyword>
<dbReference type="Proteomes" id="UP000323067">
    <property type="component" value="Chromosome ii"/>
</dbReference>
<evidence type="ECO:0000256" key="2">
    <source>
        <dbReference type="ARBA" id="ARBA00004760"/>
    </source>
</evidence>
<name>A0A2H4SUG0_CORMI</name>
<evidence type="ECO:0000256" key="1">
    <source>
        <dbReference type="ARBA" id="ARBA00004141"/>
    </source>
</evidence>
<keyword evidence="15 17" id="KW-0472">Membrane</keyword>
<feature type="transmembrane region" description="Helical" evidence="17">
    <location>
        <begin position="408"/>
        <end position="424"/>
    </location>
</feature>
<feature type="compositionally biased region" description="Basic and acidic residues" evidence="16">
    <location>
        <begin position="93"/>
        <end position="108"/>
    </location>
</feature>
<dbReference type="CDD" id="cd03506">
    <property type="entry name" value="Delta6-FADS-like"/>
    <property type="match status" value="1"/>
</dbReference>
<dbReference type="InterPro" id="IPR005804">
    <property type="entry name" value="FA_desaturase_dom"/>
</dbReference>
<keyword evidence="12" id="KW-0560">Oxidoreductase</keyword>
<evidence type="ECO:0000256" key="3">
    <source>
        <dbReference type="ARBA" id="ARBA00004991"/>
    </source>
</evidence>
<dbReference type="OrthoDB" id="260091at2759"/>
<gene>
    <name evidence="19" type="ORF">A9K55_001073</name>
</gene>
<feature type="transmembrane region" description="Helical" evidence="17">
    <location>
        <begin position="368"/>
        <end position="387"/>
    </location>
</feature>
<keyword evidence="7" id="KW-0349">Heme</keyword>
<reference evidence="19 20" key="1">
    <citation type="journal article" date="2017" name="BMC Genomics">
        <title>Chromosome level assembly and secondary metabolite potential of the parasitic fungus Cordyceps militaris.</title>
        <authorList>
            <person name="Kramer G.J."/>
            <person name="Nodwell J.R."/>
        </authorList>
    </citation>
    <scope>NUCLEOTIDE SEQUENCE [LARGE SCALE GENOMIC DNA]</scope>
    <source>
        <strain evidence="19 20">ATCC 34164</strain>
    </source>
</reference>
<dbReference type="GO" id="GO:0046872">
    <property type="term" value="F:metal ion binding"/>
    <property type="evidence" value="ECO:0007669"/>
    <property type="project" value="UniProtKB-KW"/>
</dbReference>
<evidence type="ECO:0000313" key="20">
    <source>
        <dbReference type="Proteomes" id="UP000323067"/>
    </source>
</evidence>
<keyword evidence="9" id="KW-0479">Metal-binding</keyword>
<evidence type="ECO:0000256" key="13">
    <source>
        <dbReference type="ARBA" id="ARBA00023004"/>
    </source>
</evidence>
<feature type="transmembrane region" description="Helical" evidence="17">
    <location>
        <begin position="238"/>
        <end position="264"/>
    </location>
</feature>
<dbReference type="PIRSF" id="PIRSF015921">
    <property type="entry name" value="FA_sphinglp_des"/>
    <property type="match status" value="1"/>
</dbReference>
<keyword evidence="10" id="KW-0746">Sphingolipid metabolism</keyword>
<evidence type="ECO:0000256" key="6">
    <source>
        <dbReference type="ARBA" id="ARBA00016939"/>
    </source>
</evidence>
<dbReference type="InterPro" id="IPR036400">
    <property type="entry name" value="Cyt_B5-like_heme/steroid_sf"/>
</dbReference>
<dbReference type="UniPathway" id="UPA00222"/>
<feature type="region of interest" description="Disordered" evidence="16">
    <location>
        <begin position="77"/>
        <end position="170"/>
    </location>
</feature>
<evidence type="ECO:0000256" key="11">
    <source>
        <dbReference type="ARBA" id="ARBA00022989"/>
    </source>
</evidence>
<dbReference type="Pfam" id="PF00487">
    <property type="entry name" value="FA_desaturase"/>
    <property type="match status" value="1"/>
</dbReference>
<comment type="similarity">
    <text evidence="4">Belongs to the fatty acid desaturase type 1 family.</text>
</comment>
<dbReference type="AlphaFoldDB" id="A0A2H4SUG0"/>
<dbReference type="InterPro" id="IPR012171">
    <property type="entry name" value="Fatty_acid_desaturase"/>
</dbReference>
<dbReference type="PROSITE" id="PS50255">
    <property type="entry name" value="CYTOCHROME_B5_2"/>
    <property type="match status" value="1"/>
</dbReference>
<proteinExistence type="inferred from homology"/>
<organism evidence="19 20">
    <name type="scientific">Cordyceps militaris</name>
    <name type="common">Caterpillar fungus</name>
    <name type="synonym">Clavaria militaris</name>
    <dbReference type="NCBI Taxonomy" id="73501"/>
    <lineage>
        <taxon>Eukaryota</taxon>
        <taxon>Fungi</taxon>
        <taxon>Dikarya</taxon>
        <taxon>Ascomycota</taxon>
        <taxon>Pezizomycotina</taxon>
        <taxon>Sordariomycetes</taxon>
        <taxon>Hypocreomycetidae</taxon>
        <taxon>Hypocreales</taxon>
        <taxon>Cordycipitaceae</taxon>
        <taxon>Cordyceps</taxon>
    </lineage>
</organism>
<evidence type="ECO:0000256" key="8">
    <source>
        <dbReference type="ARBA" id="ARBA00022692"/>
    </source>
</evidence>
<dbReference type="GO" id="GO:0016717">
    <property type="term" value="F:oxidoreductase activity, acting on paired donors, with oxidation of a pair of donors resulting in the reduction of molecular oxygen to two molecules of water"/>
    <property type="evidence" value="ECO:0007669"/>
    <property type="project" value="TreeGrafter"/>
</dbReference>
<keyword evidence="11 17" id="KW-1133">Transmembrane helix</keyword>
<evidence type="ECO:0000256" key="15">
    <source>
        <dbReference type="ARBA" id="ARBA00023136"/>
    </source>
</evidence>
<dbReference type="PANTHER" id="PTHR19353">
    <property type="entry name" value="FATTY ACID DESATURASE 2"/>
    <property type="match status" value="1"/>
</dbReference>
<dbReference type="VEuPathDB" id="FungiDB:CCM_03722"/>
<sequence>MTRDCVLTPEAVDSMIAKGDCIVIFQDYVLRLNSWLGKHPGGRLAILHMVGRDATDEITAYHMEHTLRTMKAFRVGRKPPGAWTNRTPPIRGGRFDEPAVPSDPEKRALLGGQLDGHAPPAERASRQQSPASSSDGSEYASGRESAPDRAAAQRAKHSLPPDLGSSSSAGAHVTMNADEWTEWAIRQGQEVDRRQYPSLDATVQEAIADKYRALHSRIQEQGLYDCRYMEYGKELMRYTALFVAFLAALRAGWYLTSAVFLGLFWHQIMFTAHDAGHRAITKSFVVDTLIGLFIGDFCAGLSMGWWKSSHNVHHLVTNSPEHDPDVQNVPLFATCPSFFKSLRSSYYDFVFVWDTAASFLVPYQQYTFYPTMCAARFLLYALSWSHVLSSKSSGLAGSTAWWIRPTEIGFMACYWFLYGYVLVWRSLPTWQLRVAFVAVSHMVTMPLHVQFTLSHWGMSTAELGAAESFAQRQLRTTLDVDCPAWLDFVHGGLQFQAIHHLFPRVPRHNLRTVQGMVKEFCAETGVPYSILGFVDGNRQVLGRLSDVGDQVKILLNCQKYMSVTGDSGLH</sequence>
<feature type="domain" description="Cytochrome b5 heme-binding" evidence="18">
    <location>
        <begin position="4"/>
        <end position="79"/>
    </location>
</feature>
<evidence type="ECO:0000256" key="10">
    <source>
        <dbReference type="ARBA" id="ARBA00022919"/>
    </source>
</evidence>
<dbReference type="GO" id="GO:0016020">
    <property type="term" value="C:membrane"/>
    <property type="evidence" value="ECO:0007669"/>
    <property type="project" value="UniProtKB-SubCell"/>
</dbReference>
<comment type="subcellular location">
    <subcellularLocation>
        <location evidence="1">Membrane</location>
        <topology evidence="1">Multi-pass membrane protein</topology>
    </subcellularLocation>
</comment>
<evidence type="ECO:0000256" key="12">
    <source>
        <dbReference type="ARBA" id="ARBA00023002"/>
    </source>
</evidence>
<dbReference type="Gene3D" id="3.10.120.10">
    <property type="entry name" value="Cytochrome b5-like heme/steroid binding domain"/>
    <property type="match status" value="1"/>
</dbReference>
<dbReference type="EMBL" id="CP023327">
    <property type="protein sequence ID" value="ATY66740.1"/>
    <property type="molecule type" value="Genomic_DNA"/>
</dbReference>
<dbReference type="GO" id="GO:0006665">
    <property type="term" value="P:sphingolipid metabolic process"/>
    <property type="evidence" value="ECO:0007669"/>
    <property type="project" value="UniProtKB-UniPathway"/>
</dbReference>
<protein>
    <recommendedName>
        <fullName evidence="6">Delta 8-(E)-sphingolipid desaturase</fullName>
        <ecNumber evidence="5">1.14.19.18</ecNumber>
    </recommendedName>
</protein>
<dbReference type="SMART" id="SM01117">
    <property type="entry name" value="Cyt-b5"/>
    <property type="match status" value="1"/>
</dbReference>
<dbReference type="PANTHER" id="PTHR19353:SF30">
    <property type="entry name" value="DELTA 8-(E)-SPHINGOLIPID DESATURASE"/>
    <property type="match status" value="1"/>
</dbReference>
<evidence type="ECO:0000259" key="18">
    <source>
        <dbReference type="PROSITE" id="PS50255"/>
    </source>
</evidence>